<name>A0A9W6WZJ4_9STRA</name>
<evidence type="ECO:0000313" key="2">
    <source>
        <dbReference type="EMBL" id="GMF24123.1"/>
    </source>
</evidence>
<dbReference type="Proteomes" id="UP001165083">
    <property type="component" value="Unassembled WGS sequence"/>
</dbReference>
<sequence length="96" mass="10730">MHVSNVESVYWLTANARTPQAIGLIQKIQMRKFGIWSLVMIKPPNMRKNRTETSDTGLATFKFGQAAAKKKNHAAKHKFVKSSITSKSRKALAEAT</sequence>
<keyword evidence="3" id="KW-1185">Reference proteome</keyword>
<evidence type="ECO:0000313" key="3">
    <source>
        <dbReference type="Proteomes" id="UP001165083"/>
    </source>
</evidence>
<protein>
    <submittedName>
        <fullName evidence="2">Unnamed protein product</fullName>
    </submittedName>
</protein>
<proteinExistence type="predicted"/>
<comment type="caution">
    <text evidence="2">The sequence shown here is derived from an EMBL/GenBank/DDBJ whole genome shotgun (WGS) entry which is preliminary data.</text>
</comment>
<dbReference type="EMBL" id="BSXW01000504">
    <property type="protein sequence ID" value="GMF24123.1"/>
    <property type="molecule type" value="Genomic_DNA"/>
</dbReference>
<dbReference type="AlphaFoldDB" id="A0A9W6WZJ4"/>
<accession>A0A9W6WZJ4</accession>
<feature type="region of interest" description="Disordered" evidence="1">
    <location>
        <begin position="74"/>
        <end position="96"/>
    </location>
</feature>
<organism evidence="2 3">
    <name type="scientific">Phytophthora lilii</name>
    <dbReference type="NCBI Taxonomy" id="2077276"/>
    <lineage>
        <taxon>Eukaryota</taxon>
        <taxon>Sar</taxon>
        <taxon>Stramenopiles</taxon>
        <taxon>Oomycota</taxon>
        <taxon>Peronosporomycetes</taxon>
        <taxon>Peronosporales</taxon>
        <taxon>Peronosporaceae</taxon>
        <taxon>Phytophthora</taxon>
    </lineage>
</organism>
<evidence type="ECO:0000256" key="1">
    <source>
        <dbReference type="SAM" id="MobiDB-lite"/>
    </source>
</evidence>
<gene>
    <name evidence="2" type="ORF">Plil01_000984400</name>
</gene>
<reference evidence="2" key="1">
    <citation type="submission" date="2023-04" db="EMBL/GenBank/DDBJ databases">
        <title>Phytophthora lilii NBRC 32176.</title>
        <authorList>
            <person name="Ichikawa N."/>
            <person name="Sato H."/>
            <person name="Tonouchi N."/>
        </authorList>
    </citation>
    <scope>NUCLEOTIDE SEQUENCE</scope>
    <source>
        <strain evidence="2">NBRC 32176</strain>
    </source>
</reference>